<evidence type="ECO:0000256" key="3">
    <source>
        <dbReference type="ARBA" id="ARBA00022475"/>
    </source>
</evidence>
<accession>A0ABV7EMG5</accession>
<dbReference type="SUPFAM" id="SSF161098">
    <property type="entry name" value="MetI-like"/>
    <property type="match status" value="1"/>
</dbReference>
<feature type="transmembrane region" description="Helical" evidence="9">
    <location>
        <begin position="244"/>
        <end position="270"/>
    </location>
</feature>
<evidence type="ECO:0000256" key="7">
    <source>
        <dbReference type="ARBA" id="ARBA00022989"/>
    </source>
</evidence>
<evidence type="ECO:0000256" key="9">
    <source>
        <dbReference type="RuleBase" id="RU363032"/>
    </source>
</evidence>
<dbReference type="RefSeq" id="WP_380689215.1">
    <property type="nucleotide sequence ID" value="NZ_JBHRSS010000003.1"/>
</dbReference>
<dbReference type="InterPro" id="IPR000515">
    <property type="entry name" value="MetI-like"/>
</dbReference>
<dbReference type="InterPro" id="IPR050366">
    <property type="entry name" value="BP-dependent_transpt_permease"/>
</dbReference>
<keyword evidence="6" id="KW-0653">Protein transport</keyword>
<feature type="transmembrane region" description="Helical" evidence="9">
    <location>
        <begin position="12"/>
        <end position="29"/>
    </location>
</feature>
<evidence type="ECO:0000313" key="12">
    <source>
        <dbReference type="Proteomes" id="UP001595462"/>
    </source>
</evidence>
<dbReference type="Pfam" id="PF00528">
    <property type="entry name" value="BPD_transp_1"/>
    <property type="match status" value="1"/>
</dbReference>
<feature type="transmembrane region" description="Helical" evidence="9">
    <location>
        <begin position="325"/>
        <end position="344"/>
    </location>
</feature>
<keyword evidence="8 9" id="KW-0472">Membrane</keyword>
<keyword evidence="2 9" id="KW-0813">Transport</keyword>
<evidence type="ECO:0000256" key="4">
    <source>
        <dbReference type="ARBA" id="ARBA00022692"/>
    </source>
</evidence>
<keyword evidence="12" id="KW-1185">Reference proteome</keyword>
<sequence length="487" mass="52471">MNIVYVLLYTDALIYLLLLAIAVFIVCAARSKPLRVPWLRVLSKPVGMITLVILLTYTTVGVLDSVHYRPTVTNAAGESRVSGELISVLDAIAKPLIDNTEYTYSAPFALHQFVQQVVTEPGGAKAQVYPRLAHAGTTLDETGLTRGEDIARRIGVGAAGGLAVWAVLALLLLLAIYARTRERITRIAGRIARDATPLAWRAALIAAAVVLMLIGALAALAPHYHVFGTDKVGQDVFYQSIKSIRTGLAIGTLTTLVMLPFALLLGTLAGYFRGWVDDLIQYLYTTLSSIPGVLLIAAAVLMMQVYMENNADSFGTTAARADLRLLFLCLILGITSWTGLCRLLRAETRKISELDYVAAARGLGTGPLRILARHMLPNVMHIVLIQVVLDFSSLVLAEAVLSYIGVGVDPTTNSWGNMINSARLEMARDPVVWWPLAAAFLFMLVLVLAANLFADVVRDAFDPRLRGDDGGRAVESAAPAEPAGGAH</sequence>
<evidence type="ECO:0000259" key="10">
    <source>
        <dbReference type="PROSITE" id="PS50928"/>
    </source>
</evidence>
<dbReference type="PANTHER" id="PTHR43386">
    <property type="entry name" value="OLIGOPEPTIDE TRANSPORT SYSTEM PERMEASE PROTEIN APPC"/>
    <property type="match status" value="1"/>
</dbReference>
<feature type="transmembrane region" description="Helical" evidence="9">
    <location>
        <begin position="282"/>
        <end position="305"/>
    </location>
</feature>
<feature type="transmembrane region" description="Helical" evidence="9">
    <location>
        <begin position="154"/>
        <end position="177"/>
    </location>
</feature>
<feature type="domain" description="ABC transmembrane type-1" evidence="10">
    <location>
        <begin position="244"/>
        <end position="454"/>
    </location>
</feature>
<comment type="caution">
    <text evidence="11">The sequence shown here is derived from an EMBL/GenBank/DDBJ whole genome shotgun (WGS) entry which is preliminary data.</text>
</comment>
<dbReference type="CDD" id="cd06261">
    <property type="entry name" value="TM_PBP2"/>
    <property type="match status" value="1"/>
</dbReference>
<keyword evidence="4 9" id="KW-0812">Transmembrane</keyword>
<feature type="transmembrane region" description="Helical" evidence="9">
    <location>
        <begin position="198"/>
        <end position="224"/>
    </location>
</feature>
<dbReference type="InterPro" id="IPR035906">
    <property type="entry name" value="MetI-like_sf"/>
</dbReference>
<protein>
    <submittedName>
        <fullName evidence="11">ABC transporter permease</fullName>
    </submittedName>
</protein>
<proteinExistence type="inferred from homology"/>
<keyword evidence="3" id="KW-1003">Cell membrane</keyword>
<gene>
    <name evidence="11" type="ORF">ACFOSU_08415</name>
</gene>
<keyword evidence="7 9" id="KW-1133">Transmembrane helix</keyword>
<dbReference type="Proteomes" id="UP001595462">
    <property type="component" value="Unassembled WGS sequence"/>
</dbReference>
<feature type="transmembrane region" description="Helical" evidence="9">
    <location>
        <begin position="432"/>
        <end position="454"/>
    </location>
</feature>
<feature type="transmembrane region" description="Helical" evidence="9">
    <location>
        <begin position="41"/>
        <end position="60"/>
    </location>
</feature>
<evidence type="ECO:0000256" key="6">
    <source>
        <dbReference type="ARBA" id="ARBA00022927"/>
    </source>
</evidence>
<evidence type="ECO:0000256" key="1">
    <source>
        <dbReference type="ARBA" id="ARBA00004651"/>
    </source>
</evidence>
<evidence type="ECO:0000256" key="2">
    <source>
        <dbReference type="ARBA" id="ARBA00022448"/>
    </source>
</evidence>
<dbReference type="EMBL" id="JBHRSS010000003">
    <property type="protein sequence ID" value="MFC3103914.1"/>
    <property type="molecule type" value="Genomic_DNA"/>
</dbReference>
<dbReference type="Gene3D" id="1.10.3720.10">
    <property type="entry name" value="MetI-like"/>
    <property type="match status" value="1"/>
</dbReference>
<dbReference type="PANTHER" id="PTHR43386:SF24">
    <property type="entry name" value="OLIGOPEPTIDE TRANSPORT SYSTEM PERMEASE PROTEIN AMID"/>
    <property type="match status" value="1"/>
</dbReference>
<evidence type="ECO:0000256" key="5">
    <source>
        <dbReference type="ARBA" id="ARBA00022856"/>
    </source>
</evidence>
<comment type="similarity">
    <text evidence="9">Belongs to the binding-protein-dependent transport system permease family.</text>
</comment>
<feature type="transmembrane region" description="Helical" evidence="9">
    <location>
        <begin position="379"/>
        <end position="404"/>
    </location>
</feature>
<keyword evidence="5" id="KW-0571">Peptide transport</keyword>
<organism evidence="11 12">
    <name type="scientific">Salinisphaera aquimarina</name>
    <dbReference type="NCBI Taxonomy" id="2094031"/>
    <lineage>
        <taxon>Bacteria</taxon>
        <taxon>Pseudomonadati</taxon>
        <taxon>Pseudomonadota</taxon>
        <taxon>Gammaproteobacteria</taxon>
        <taxon>Salinisphaerales</taxon>
        <taxon>Salinisphaeraceae</taxon>
        <taxon>Salinisphaera</taxon>
    </lineage>
</organism>
<evidence type="ECO:0000256" key="8">
    <source>
        <dbReference type="ARBA" id="ARBA00023136"/>
    </source>
</evidence>
<evidence type="ECO:0000313" key="11">
    <source>
        <dbReference type="EMBL" id="MFC3103914.1"/>
    </source>
</evidence>
<name>A0ABV7EMG5_9GAMM</name>
<comment type="subcellular location">
    <subcellularLocation>
        <location evidence="1 9">Cell membrane</location>
        <topology evidence="1 9">Multi-pass membrane protein</topology>
    </subcellularLocation>
</comment>
<dbReference type="PROSITE" id="PS50928">
    <property type="entry name" value="ABC_TM1"/>
    <property type="match status" value="1"/>
</dbReference>
<reference evidence="12" key="1">
    <citation type="journal article" date="2019" name="Int. J. Syst. Evol. Microbiol.">
        <title>The Global Catalogue of Microorganisms (GCM) 10K type strain sequencing project: providing services to taxonomists for standard genome sequencing and annotation.</title>
        <authorList>
            <consortium name="The Broad Institute Genomics Platform"/>
            <consortium name="The Broad Institute Genome Sequencing Center for Infectious Disease"/>
            <person name="Wu L."/>
            <person name="Ma J."/>
        </authorList>
    </citation>
    <scope>NUCLEOTIDE SEQUENCE [LARGE SCALE GENOMIC DNA]</scope>
    <source>
        <strain evidence="12">KCTC 52640</strain>
    </source>
</reference>